<feature type="domain" description="Flagellar Assembly Protein A N-terminal region" evidence="2">
    <location>
        <begin position="70"/>
        <end position="246"/>
    </location>
</feature>
<evidence type="ECO:0000313" key="4">
    <source>
        <dbReference type="Proteomes" id="UP001447008"/>
    </source>
</evidence>
<keyword evidence="1" id="KW-0175">Coiled coil</keyword>
<dbReference type="Proteomes" id="UP001447008">
    <property type="component" value="Unassembled WGS sequence"/>
</dbReference>
<feature type="coiled-coil region" evidence="1">
    <location>
        <begin position="428"/>
        <end position="492"/>
    </location>
</feature>
<dbReference type="PANTHER" id="PTHR38032">
    <property type="entry name" value="POLYMERASE-RELATED"/>
    <property type="match status" value="1"/>
</dbReference>
<dbReference type="SUPFAM" id="SSF63848">
    <property type="entry name" value="Cell-division inhibitor MinC, C-terminal domain"/>
    <property type="match status" value="1"/>
</dbReference>
<accession>A0ABU9MW41</accession>
<protein>
    <submittedName>
        <fullName evidence="3">FapA family protein</fullName>
    </submittedName>
</protein>
<keyword evidence="4" id="KW-1185">Reference proteome</keyword>
<reference evidence="3 4" key="1">
    <citation type="submission" date="2024-03" db="EMBL/GenBank/DDBJ databases">
        <title>Pseudoalteromonas qingdaonensis sp. nov., isolated from the intestines of marine benthic organisms.</title>
        <authorList>
            <person name="Lin X."/>
            <person name="Fang S."/>
            <person name="Hu X."/>
        </authorList>
    </citation>
    <scope>NUCLEOTIDE SEQUENCE [LARGE SCALE GENOMIC DNA]</scope>
    <source>
        <strain evidence="3 4">YIC-827</strain>
    </source>
</reference>
<dbReference type="InterPro" id="IPR046866">
    <property type="entry name" value="FapA_N"/>
</dbReference>
<gene>
    <name evidence="3" type="ORF">WCN91_08715</name>
</gene>
<evidence type="ECO:0000313" key="3">
    <source>
        <dbReference type="EMBL" id="MEM0515490.1"/>
    </source>
</evidence>
<dbReference type="PANTHER" id="PTHR38032:SF1">
    <property type="entry name" value="RNA-BINDING PROTEIN KHPB N-TERMINAL DOMAIN-CONTAINING PROTEIN"/>
    <property type="match status" value="1"/>
</dbReference>
<dbReference type="InterPro" id="IPR036145">
    <property type="entry name" value="MinC_C_sf"/>
</dbReference>
<name>A0ABU9MW41_9GAMM</name>
<dbReference type="InterPro" id="IPR005646">
    <property type="entry name" value="FapA"/>
</dbReference>
<proteinExistence type="predicted"/>
<dbReference type="Pfam" id="PF03961">
    <property type="entry name" value="FapA"/>
    <property type="match status" value="1"/>
</dbReference>
<sequence length="539" mass="58145">MFELTDNGQIIIKINGDWALPPSKALLLEALANSPFGNCDIAHTEIDKFYAGEQDASQLIVARQVDAQLEVSISDDKMTAIGRLTTPRGGKMLTLDEGKRAIVLAGVRRGYQQLLLERLLQQQLSQSAGVTVKGTLAKGRLPIDGKNSTLVKETLTLKDRINKPQHREDGTVDMRDFGKLASVEPGALLMTQKPATLGKEGYTVTGDIIAPKPGKQSKLIPGEGAALNPNNPLELIATTRGVPVETAQGMRVDDIFTIGEVNVKSGHIDFNGSVLVTQGVAPGMRVTAKGDITVLGTVESAELSAGGDICIKQGVFGHPNHQQDEHQLTCKISAGNEVYISHAQYAYVEGNDIHIERLASHCQLKAMTNIIIGAKDNPNGKLFGGEVLDACRLEAGEIGNESGAKMRINLLARSIDISTEQGNYTQQLSENDNKLSALQETLEKAEALKDKDKKKLLIEKIGATQLALVQQADELETKLASLDNTLSTLVSDAQLVAHHKLNPGVAIHILDKAMKTARQYPPCVLKLEKGKIELEFKTS</sequence>
<dbReference type="RefSeq" id="WP_342678171.1">
    <property type="nucleotide sequence ID" value="NZ_JBCGCU010000008.1"/>
</dbReference>
<evidence type="ECO:0000259" key="2">
    <source>
        <dbReference type="Pfam" id="PF20250"/>
    </source>
</evidence>
<dbReference type="EMBL" id="JBCGCU010000008">
    <property type="protein sequence ID" value="MEM0515490.1"/>
    <property type="molecule type" value="Genomic_DNA"/>
</dbReference>
<dbReference type="Pfam" id="PF20250">
    <property type="entry name" value="FapA_N"/>
    <property type="match status" value="1"/>
</dbReference>
<dbReference type="InterPro" id="IPR046865">
    <property type="entry name" value="FapA_b_solenoid"/>
</dbReference>
<evidence type="ECO:0000256" key="1">
    <source>
        <dbReference type="SAM" id="Coils"/>
    </source>
</evidence>
<comment type="caution">
    <text evidence="3">The sequence shown here is derived from an EMBL/GenBank/DDBJ whole genome shotgun (WGS) entry which is preliminary data.</text>
</comment>
<organism evidence="3 4">
    <name type="scientific">Pseudoalteromonas qingdaonensis</name>
    <dbReference type="NCBI Taxonomy" id="3131913"/>
    <lineage>
        <taxon>Bacteria</taxon>
        <taxon>Pseudomonadati</taxon>
        <taxon>Pseudomonadota</taxon>
        <taxon>Gammaproteobacteria</taxon>
        <taxon>Alteromonadales</taxon>
        <taxon>Pseudoalteromonadaceae</taxon>
        <taxon>Pseudoalteromonas</taxon>
    </lineage>
</organism>